<proteinExistence type="predicted"/>
<name>A0A6B8W453_9CORY</name>
<organism evidence="1 2">
    <name type="scientific">Corynebacterium occultum</name>
    <dbReference type="NCBI Taxonomy" id="2675219"/>
    <lineage>
        <taxon>Bacteria</taxon>
        <taxon>Bacillati</taxon>
        <taxon>Actinomycetota</taxon>
        <taxon>Actinomycetes</taxon>
        <taxon>Mycobacteriales</taxon>
        <taxon>Corynebacteriaceae</taxon>
        <taxon>Corynebacterium</taxon>
    </lineage>
</organism>
<sequence>MVSLFGVDDHHIEVSRAESGGSKGREVLVILDLKVLQELLGEVGVGVAYEDVVVSVEKDHALLDSAERLKVPRTSQSEELQSG</sequence>
<gene>
    <name evidence="1" type="ORF">COCCU_03840</name>
</gene>
<evidence type="ECO:0000313" key="1">
    <source>
        <dbReference type="EMBL" id="QGU06717.1"/>
    </source>
</evidence>
<dbReference type="AlphaFoldDB" id="A0A6B8W453"/>
<dbReference type="Proteomes" id="UP000424462">
    <property type="component" value="Chromosome"/>
</dbReference>
<evidence type="ECO:0000313" key="2">
    <source>
        <dbReference type="Proteomes" id="UP000424462"/>
    </source>
</evidence>
<protein>
    <submittedName>
        <fullName evidence="1">Uncharacterized protein</fullName>
    </submittedName>
</protein>
<reference evidence="1 2" key="1">
    <citation type="submission" date="2019-11" db="EMBL/GenBank/DDBJ databases">
        <title>Complete genome sequence of Corynebacterium kalinowskii 1959, a novel Corynebacterium species isolated from soil of a small paddock in Vilsendorf, Germany.</title>
        <authorList>
            <person name="Schaffert L."/>
            <person name="Ruwe M."/>
            <person name="Milse J."/>
            <person name="Hanuschka K."/>
            <person name="Ortseifen V."/>
            <person name="Droste J."/>
            <person name="Brandt D."/>
            <person name="Schlueter L."/>
            <person name="Kutter Y."/>
            <person name="Vinke S."/>
            <person name="Viehoefer P."/>
            <person name="Jacob L."/>
            <person name="Luebke N.-C."/>
            <person name="Schulte-Berndt E."/>
            <person name="Hain C."/>
            <person name="Linder M."/>
            <person name="Schmidt P."/>
            <person name="Wollenschlaeger L."/>
            <person name="Luttermann T."/>
            <person name="Thieme E."/>
            <person name="Hassa J."/>
            <person name="Haak M."/>
            <person name="Wittchen M."/>
            <person name="Mentz A."/>
            <person name="Persicke M."/>
            <person name="Busche T."/>
            <person name="Ruckert C."/>
        </authorList>
    </citation>
    <scope>NUCLEOTIDE SEQUENCE [LARGE SCALE GENOMIC DNA]</scope>
    <source>
        <strain evidence="1 2">2039</strain>
    </source>
</reference>
<keyword evidence="2" id="KW-1185">Reference proteome</keyword>
<dbReference type="EMBL" id="CP046455">
    <property type="protein sequence ID" value="QGU06717.1"/>
    <property type="molecule type" value="Genomic_DNA"/>
</dbReference>
<accession>A0A6B8W453</accession>
<dbReference type="KEGG" id="cok:COCCU_03840"/>